<proteinExistence type="predicted"/>
<sequence>MFVSILLDKKVYLLEKFSGFKKAPNFYCNVVLIFFVYRSSCSKFCKPTVSYEFIT</sequence>
<dbReference type="EMBL" id="KB909498">
    <property type="protein sequence ID" value="EOB12011.1"/>
    <property type="molecule type" value="Genomic_DNA"/>
</dbReference>
<dbReference type="HOGENOM" id="CLU_3032967_0_0_1"/>
<evidence type="ECO:0000313" key="1">
    <source>
        <dbReference type="EMBL" id="EOB12011.1"/>
    </source>
</evidence>
<reference evidence="1 2" key="1">
    <citation type="journal article" date="2013" name="BMC Genomics">
        <title>Comparative genomics of parasitic silkworm microsporidia reveal an association between genome expansion and host adaptation.</title>
        <authorList>
            <person name="Pan G."/>
            <person name="Xu J."/>
            <person name="Li T."/>
            <person name="Xia Q."/>
            <person name="Liu S.L."/>
            <person name="Zhang G."/>
            <person name="Li S."/>
            <person name="Li C."/>
            <person name="Liu H."/>
            <person name="Yang L."/>
            <person name="Liu T."/>
            <person name="Zhang X."/>
            <person name="Wu Z."/>
            <person name="Fan W."/>
            <person name="Dang X."/>
            <person name="Xiang H."/>
            <person name="Tao M."/>
            <person name="Li Y."/>
            <person name="Hu J."/>
            <person name="Li Z."/>
            <person name="Lin L."/>
            <person name="Luo J."/>
            <person name="Geng L."/>
            <person name="Wang L."/>
            <person name="Long M."/>
            <person name="Wan Y."/>
            <person name="He N."/>
            <person name="Zhang Z."/>
            <person name="Lu C."/>
            <person name="Keeling P.J."/>
            <person name="Wang J."/>
            <person name="Xiang Z."/>
            <person name="Zhou Z."/>
        </authorList>
    </citation>
    <scope>NUCLEOTIDE SEQUENCE [LARGE SCALE GENOMIC DNA]</scope>
    <source>
        <strain evidence="2">CQ1 / CVCC 102059</strain>
    </source>
</reference>
<dbReference type="VEuPathDB" id="MicrosporidiaDB:NBO_591g0003"/>
<evidence type="ECO:0000313" key="2">
    <source>
        <dbReference type="Proteomes" id="UP000016927"/>
    </source>
</evidence>
<organism evidence="1 2">
    <name type="scientific">Nosema bombycis (strain CQ1 / CVCC 102059)</name>
    <name type="common">Microsporidian parasite</name>
    <name type="synonym">Pebrine of silkworm</name>
    <dbReference type="NCBI Taxonomy" id="578461"/>
    <lineage>
        <taxon>Eukaryota</taxon>
        <taxon>Fungi</taxon>
        <taxon>Fungi incertae sedis</taxon>
        <taxon>Microsporidia</taxon>
        <taxon>Nosematidae</taxon>
        <taxon>Nosema</taxon>
    </lineage>
</organism>
<name>R0KMY5_NOSB1</name>
<keyword evidence="2" id="KW-1185">Reference proteome</keyword>
<accession>R0KMY5</accession>
<gene>
    <name evidence="1" type="ORF">NBO_591g0003</name>
</gene>
<dbReference type="Proteomes" id="UP000016927">
    <property type="component" value="Unassembled WGS sequence"/>
</dbReference>
<dbReference type="AlphaFoldDB" id="R0KMY5"/>
<protein>
    <submittedName>
        <fullName evidence="1">Uncharacterized protein</fullName>
    </submittedName>
</protein>